<protein>
    <submittedName>
        <fullName evidence="1">Uncharacterized protein</fullName>
    </submittedName>
</protein>
<sequence>MVRITLELTFDGVASLWGHAARRAAVDHGLLDNEIIETFGPREDPDLRACAEMVFDRLTREDGMFETSAISVNQPDAVMVEPGQPAAASVTLWSGSKNKHVSLREYFRVA</sequence>
<keyword evidence="2" id="KW-1185">Reference proteome</keyword>
<accession>A0A974NT64</accession>
<dbReference type="AlphaFoldDB" id="A0A974NT64"/>
<evidence type="ECO:0000313" key="2">
    <source>
        <dbReference type="Proteomes" id="UP000595894"/>
    </source>
</evidence>
<name>A0A974NT64_9SPHN</name>
<evidence type="ECO:0000313" key="1">
    <source>
        <dbReference type="EMBL" id="QQV76488.1"/>
    </source>
</evidence>
<dbReference type="EMBL" id="CP061035">
    <property type="protein sequence ID" value="QQV76488.1"/>
    <property type="molecule type" value="Genomic_DNA"/>
</dbReference>
<dbReference type="Proteomes" id="UP000595894">
    <property type="component" value="Chromosome"/>
</dbReference>
<organism evidence="1 2">
    <name type="scientific">Sphingomonas aliaeris</name>
    <dbReference type="NCBI Taxonomy" id="2759526"/>
    <lineage>
        <taxon>Bacteria</taxon>
        <taxon>Pseudomonadati</taxon>
        <taxon>Pseudomonadota</taxon>
        <taxon>Alphaproteobacteria</taxon>
        <taxon>Sphingomonadales</taxon>
        <taxon>Sphingomonadaceae</taxon>
        <taxon>Sphingomonas</taxon>
    </lineage>
</organism>
<proteinExistence type="predicted"/>
<dbReference type="RefSeq" id="WP_202091846.1">
    <property type="nucleotide sequence ID" value="NZ_CP061035.1"/>
</dbReference>
<gene>
    <name evidence="1" type="ORF">H5J25_13615</name>
</gene>
<dbReference type="KEGG" id="sari:H5J25_13615"/>
<reference evidence="2" key="1">
    <citation type="submission" date="2020-09" db="EMBL/GenBank/DDBJ databases">
        <title>Sphingomonas sp., a new species isolated from pork steak.</title>
        <authorList>
            <person name="Heidler von Heilborn D."/>
        </authorList>
    </citation>
    <scope>NUCLEOTIDE SEQUENCE [LARGE SCALE GENOMIC DNA]</scope>
</reference>